<dbReference type="InterPro" id="IPR013806">
    <property type="entry name" value="Kringle-like"/>
</dbReference>
<dbReference type="EMBL" id="CAUJNA010000652">
    <property type="protein sequence ID" value="CAJ1379703.1"/>
    <property type="molecule type" value="Genomic_DNA"/>
</dbReference>
<evidence type="ECO:0000256" key="2">
    <source>
        <dbReference type="ARBA" id="ARBA00007168"/>
    </source>
</evidence>
<proteinExistence type="inferred from homology"/>
<feature type="transmembrane region" description="Helical" evidence="9">
    <location>
        <begin position="376"/>
        <end position="396"/>
    </location>
</feature>
<evidence type="ECO:0000313" key="12">
    <source>
        <dbReference type="Proteomes" id="UP001178507"/>
    </source>
</evidence>
<evidence type="ECO:0000256" key="3">
    <source>
        <dbReference type="ARBA" id="ARBA00022572"/>
    </source>
</evidence>
<dbReference type="InterPro" id="IPR000001">
    <property type="entry name" value="Kringle"/>
</dbReference>
<dbReference type="InterPro" id="IPR038178">
    <property type="entry name" value="Kringle_sf"/>
</dbReference>
<keyword evidence="6 9" id="KW-0472">Membrane</keyword>
<feature type="transmembrane region" description="Helical" evidence="9">
    <location>
        <begin position="818"/>
        <end position="851"/>
    </location>
</feature>
<protein>
    <recommendedName>
        <fullName evidence="10">Kringle domain-containing protein</fullName>
    </recommendedName>
</protein>
<sequence>MGGCCGCCGKAKDEDEQGRTFKKGGENDLSNGPVQNRGCTDGWCLIVLLAAWMAYCVVTLAGLQDGAPAKLYLPRDYSGAYCDAETNWNGGPNLKGFTYLTYTMNATSTTDLIVKQLLCSTSAKDFFQTFYSSSSADYNDYLCECCLVPCAKCEGSFNVGGDLDASNLQSTITSKLDEMKGLANPSSLFSGGGANGDVFTNMWSEATKYFNLVCMTSCSNNFATMNTSDAAREWVYTMSDDNGMKKYWEDLKSSGPTYITDTITNQFKFQALPASVCPYNASKCIPMPGVEFEELYAGYCSFKMSADVVNAMGSAASQVFESTGLASFQDSSTETFGKWMGDFERSLPAFILVAFMSFLIGFIYMVLLRFLIKFCVWFAVLLVLLMLVLGGGLCLIRSKQCAGAGLFETGQQAAVAITVTATTAASNVASGTEAASEAMTGDGADYRGVQSRTKNGYSCETWGEGAAVGYNSTTYPNSGLTNNYCRNPYQSSSVNRGATIWCFTTDTSITWETCTPVGVIMPECKAGYAVTNNEVRVVLEVAAYVLWVFAGIYLFLVCCLADRIRLAIAVNQVAATFVKQTPRILLVPAIQALVGILWIMIWALSASFLISQVPDGYIPKDAFTTYDEAYGTATVPGKCTDKWPTGGVYKSESCDLVNGTYACWRCSPPRYIFDWRFAVSFFVFLWNNALNIAIGQCLIAGAVGIWFFTPNADKGTRRVIMQSTWNVFRYHLGSVAFGSFIIAVIQFIRYLMKYYEKQAKAAKNRVLQLTLRICGCIIWCFEKCVKFLNKNAYIQIALMGTNFCTSAKKAFFLILRNAFRFGTVALLGAVIHAIGFLFIIAASVALGYLILTGLYPEVAPAVSLVIYGVCAYMVAKLFMNVFGLAVDTTLQCFLACEEMDLSGDFIPSSMAKWLDKSKALGAEDDDD</sequence>
<dbReference type="SUPFAM" id="SSF57440">
    <property type="entry name" value="Kringle-like"/>
    <property type="match status" value="1"/>
</dbReference>
<dbReference type="PANTHER" id="PTHR12385:SF14">
    <property type="entry name" value="CHOLINE TRANSPORTER-LIKE 2"/>
    <property type="match status" value="1"/>
</dbReference>
<evidence type="ECO:0000259" key="10">
    <source>
        <dbReference type="PROSITE" id="PS50070"/>
    </source>
</evidence>
<reference evidence="11" key="1">
    <citation type="submission" date="2023-08" db="EMBL/GenBank/DDBJ databases">
        <authorList>
            <person name="Chen Y."/>
            <person name="Shah S."/>
            <person name="Dougan E. K."/>
            <person name="Thang M."/>
            <person name="Chan C."/>
        </authorList>
    </citation>
    <scope>NUCLEOTIDE SEQUENCE</scope>
</reference>
<keyword evidence="8" id="KW-0325">Glycoprotein</keyword>
<evidence type="ECO:0000256" key="7">
    <source>
        <dbReference type="ARBA" id="ARBA00023157"/>
    </source>
</evidence>
<dbReference type="Proteomes" id="UP001178507">
    <property type="component" value="Unassembled WGS sequence"/>
</dbReference>
<evidence type="ECO:0000256" key="8">
    <source>
        <dbReference type="ARBA" id="ARBA00023180"/>
    </source>
</evidence>
<feature type="transmembrane region" description="Helical" evidence="9">
    <location>
        <begin position="677"/>
        <end position="708"/>
    </location>
</feature>
<dbReference type="PROSITE" id="PS50070">
    <property type="entry name" value="KRINGLE_2"/>
    <property type="match status" value="1"/>
</dbReference>
<organism evidence="11 12">
    <name type="scientific">Effrenium voratum</name>
    <dbReference type="NCBI Taxonomy" id="2562239"/>
    <lineage>
        <taxon>Eukaryota</taxon>
        <taxon>Sar</taxon>
        <taxon>Alveolata</taxon>
        <taxon>Dinophyceae</taxon>
        <taxon>Suessiales</taxon>
        <taxon>Symbiodiniaceae</taxon>
        <taxon>Effrenium</taxon>
    </lineage>
</organism>
<comment type="caution">
    <text evidence="11">The sequence shown here is derived from an EMBL/GenBank/DDBJ whole genome shotgun (WGS) entry which is preliminary data.</text>
</comment>
<evidence type="ECO:0000256" key="1">
    <source>
        <dbReference type="ARBA" id="ARBA00004141"/>
    </source>
</evidence>
<keyword evidence="7" id="KW-1015">Disulfide bond</keyword>
<gene>
    <name evidence="11" type="ORF">EVOR1521_LOCUS7871</name>
</gene>
<evidence type="ECO:0000256" key="4">
    <source>
        <dbReference type="ARBA" id="ARBA00022692"/>
    </source>
</evidence>
<dbReference type="GO" id="GO:0016020">
    <property type="term" value="C:membrane"/>
    <property type="evidence" value="ECO:0007669"/>
    <property type="project" value="UniProtKB-SubCell"/>
</dbReference>
<keyword evidence="12" id="KW-1185">Reference proteome</keyword>
<evidence type="ECO:0000313" key="11">
    <source>
        <dbReference type="EMBL" id="CAJ1379703.1"/>
    </source>
</evidence>
<dbReference type="InterPro" id="IPR007603">
    <property type="entry name" value="Choline_transptr-like"/>
</dbReference>
<dbReference type="AlphaFoldDB" id="A0AA36I3T2"/>
<accession>A0AA36I3T2</accession>
<feature type="transmembrane region" description="Helical" evidence="9">
    <location>
        <begin position="584"/>
        <end position="610"/>
    </location>
</feature>
<comment type="similarity">
    <text evidence="2">Belongs to the CTL (choline transporter-like) family.</text>
</comment>
<feature type="transmembrane region" description="Helical" evidence="9">
    <location>
        <begin position="728"/>
        <end position="748"/>
    </location>
</feature>
<comment type="subcellular location">
    <subcellularLocation>
        <location evidence="1">Membrane</location>
        <topology evidence="1">Multi-pass membrane protein</topology>
    </subcellularLocation>
</comment>
<evidence type="ECO:0000256" key="5">
    <source>
        <dbReference type="ARBA" id="ARBA00022989"/>
    </source>
</evidence>
<evidence type="ECO:0000256" key="9">
    <source>
        <dbReference type="SAM" id="Phobius"/>
    </source>
</evidence>
<dbReference type="Pfam" id="PF00051">
    <property type="entry name" value="Kringle"/>
    <property type="match status" value="1"/>
</dbReference>
<feature type="transmembrane region" description="Helical" evidence="9">
    <location>
        <begin position="347"/>
        <end position="370"/>
    </location>
</feature>
<keyword evidence="5 9" id="KW-1133">Transmembrane helix</keyword>
<feature type="transmembrane region" description="Helical" evidence="9">
    <location>
        <begin position="857"/>
        <end position="875"/>
    </location>
</feature>
<keyword evidence="4 9" id="KW-0812">Transmembrane</keyword>
<dbReference type="Pfam" id="PF04515">
    <property type="entry name" value="Choline_transpo"/>
    <property type="match status" value="1"/>
</dbReference>
<name>A0AA36I3T2_9DINO</name>
<evidence type="ECO:0000256" key="6">
    <source>
        <dbReference type="ARBA" id="ARBA00023136"/>
    </source>
</evidence>
<dbReference type="GO" id="GO:0022857">
    <property type="term" value="F:transmembrane transporter activity"/>
    <property type="evidence" value="ECO:0007669"/>
    <property type="project" value="InterPro"/>
</dbReference>
<keyword evidence="3" id="KW-0420">Kringle</keyword>
<dbReference type="Gene3D" id="2.40.20.10">
    <property type="entry name" value="Plasminogen Kringle 4"/>
    <property type="match status" value="1"/>
</dbReference>
<feature type="transmembrane region" description="Helical" evidence="9">
    <location>
        <begin position="43"/>
        <end position="63"/>
    </location>
</feature>
<dbReference type="SMART" id="SM00130">
    <property type="entry name" value="KR"/>
    <property type="match status" value="1"/>
</dbReference>
<feature type="transmembrane region" description="Helical" evidence="9">
    <location>
        <begin position="541"/>
        <end position="564"/>
    </location>
</feature>
<feature type="domain" description="Kringle" evidence="10">
    <location>
        <begin position="437"/>
        <end position="524"/>
    </location>
</feature>
<dbReference type="PANTHER" id="PTHR12385">
    <property type="entry name" value="CHOLINE TRANSPORTER-LIKE (SLC FAMILY 44)"/>
    <property type="match status" value="1"/>
</dbReference>